<dbReference type="EMBL" id="SHBJ01000002">
    <property type="protein sequence ID" value="RZO29218.1"/>
    <property type="molecule type" value="Genomic_DNA"/>
</dbReference>
<keyword evidence="1" id="KW-0472">Membrane</keyword>
<dbReference type="Pfam" id="PF03929">
    <property type="entry name" value="PepSY_TM"/>
    <property type="match status" value="1"/>
</dbReference>
<feature type="transmembrane region" description="Helical" evidence="1">
    <location>
        <begin position="12"/>
        <end position="34"/>
    </location>
</feature>
<evidence type="ECO:0000256" key="1">
    <source>
        <dbReference type="SAM" id="Phobius"/>
    </source>
</evidence>
<protein>
    <recommendedName>
        <fullName evidence="4">PepSY domain-containing protein</fullName>
    </recommendedName>
</protein>
<dbReference type="InterPro" id="IPR005625">
    <property type="entry name" value="PepSY-ass_TM"/>
</dbReference>
<comment type="caution">
    <text evidence="2">The sequence shown here is derived from an EMBL/GenBank/DDBJ whole genome shotgun (WGS) entry which is preliminary data.</text>
</comment>
<proteinExistence type="predicted"/>
<keyword evidence="1" id="KW-0812">Transmembrane</keyword>
<evidence type="ECO:0000313" key="3">
    <source>
        <dbReference type="Proteomes" id="UP000315283"/>
    </source>
</evidence>
<feature type="transmembrane region" description="Helical" evidence="1">
    <location>
        <begin position="177"/>
        <end position="199"/>
    </location>
</feature>
<sequence length="201" mass="23317">MKAKKFTRNLHRYLSIFVSIQLLLWTVSGIYFAYNKIELVRGEQYRLPKDVEFRIFDRLGTSIIETNENGEKSYKTYPEGNIVKPLSKEEAIEITSQKTTLNPLEVTLVTQLYPGGEYRGSLPVYKVKTDTKDDINVYVGYMTGDIGSIRSDSWRIWDLMWSLHIMDYKERDNINNILLQVLSILALVTSISGITLFFVKR</sequence>
<keyword evidence="1" id="KW-1133">Transmembrane helix</keyword>
<dbReference type="AlphaFoldDB" id="A0A520N6U4"/>
<dbReference type="Proteomes" id="UP000315283">
    <property type="component" value="Unassembled WGS sequence"/>
</dbReference>
<accession>A0A520N6U4</accession>
<gene>
    <name evidence="2" type="ORF">EVA97_00635</name>
</gene>
<evidence type="ECO:0008006" key="4">
    <source>
        <dbReference type="Google" id="ProtNLM"/>
    </source>
</evidence>
<organism evidence="2 3">
    <name type="scientific">SAR86 cluster bacterium</name>
    <dbReference type="NCBI Taxonomy" id="2030880"/>
    <lineage>
        <taxon>Bacteria</taxon>
        <taxon>Pseudomonadati</taxon>
        <taxon>Pseudomonadota</taxon>
        <taxon>Gammaproteobacteria</taxon>
        <taxon>SAR86 cluster</taxon>
    </lineage>
</organism>
<reference evidence="2 3" key="1">
    <citation type="submission" date="2019-02" db="EMBL/GenBank/DDBJ databases">
        <title>Prokaryotic population dynamics and viral predation in marine succession experiment using metagenomics: the confinement effect.</title>
        <authorList>
            <person name="Haro-Moreno J.M."/>
            <person name="Rodriguez-Valera F."/>
            <person name="Lopez-Perez M."/>
        </authorList>
    </citation>
    <scope>NUCLEOTIDE SEQUENCE [LARGE SCALE GENOMIC DNA]</scope>
    <source>
        <strain evidence="2">MED-G164</strain>
    </source>
</reference>
<evidence type="ECO:0000313" key="2">
    <source>
        <dbReference type="EMBL" id="RZO29218.1"/>
    </source>
</evidence>
<name>A0A520N6U4_9GAMM</name>